<feature type="domain" description="DUF4136" evidence="2">
    <location>
        <begin position="22"/>
        <end position="172"/>
    </location>
</feature>
<feature type="signal peptide" evidence="1">
    <location>
        <begin position="1"/>
        <end position="19"/>
    </location>
</feature>
<name>A0ABX7G166_9GAMM</name>
<evidence type="ECO:0000259" key="2">
    <source>
        <dbReference type="Pfam" id="PF13590"/>
    </source>
</evidence>
<protein>
    <submittedName>
        <fullName evidence="3">DUF4136 domain-containing protein</fullName>
    </submittedName>
</protein>
<sequence>MLRTLTLSLALLALTACQSGPKTDYDPNTNFGAMKRFALQTPEQTNDPLSSERIAMAVTQNLMAKGFSQSDTPDIRVTWVFQTGSKPPSSGLSIGLGTGSWGHSGGVSVGTSVGIPLGGEKQYQQIQIDILTASGDRLLWRGSDSFEFSDGGEDKAEATQKTVAKILAAFPPTPK</sequence>
<gene>
    <name evidence="3" type="ORF">JQC75_14495</name>
</gene>
<keyword evidence="4" id="KW-1185">Reference proteome</keyword>
<dbReference type="Pfam" id="PF13590">
    <property type="entry name" value="DUF4136"/>
    <property type="match status" value="1"/>
</dbReference>
<dbReference type="Gene3D" id="3.30.160.670">
    <property type="match status" value="1"/>
</dbReference>
<reference evidence="3 4" key="1">
    <citation type="journal article" date="2012" name="Antonie Van Leeuwenhoek">
        <title>Shewanella litorisediminis sp. nov., a gammaproteobacterium isolated from a tidal flat sediment.</title>
        <authorList>
            <person name="Lee M.H."/>
            <person name="Yoon J.H."/>
        </authorList>
    </citation>
    <scope>NUCLEOTIDE SEQUENCE [LARGE SCALE GENOMIC DNA]</scope>
    <source>
        <strain evidence="3 4">SMK1-12</strain>
    </source>
</reference>
<evidence type="ECO:0000313" key="4">
    <source>
        <dbReference type="Proteomes" id="UP000596252"/>
    </source>
</evidence>
<proteinExistence type="predicted"/>
<organism evidence="3 4">
    <name type="scientific">Shewanella litorisediminis</name>
    <dbReference type="NCBI Taxonomy" id="1173586"/>
    <lineage>
        <taxon>Bacteria</taxon>
        <taxon>Pseudomonadati</taxon>
        <taxon>Pseudomonadota</taxon>
        <taxon>Gammaproteobacteria</taxon>
        <taxon>Alteromonadales</taxon>
        <taxon>Shewanellaceae</taxon>
        <taxon>Shewanella</taxon>
    </lineage>
</organism>
<dbReference type="Proteomes" id="UP000596252">
    <property type="component" value="Chromosome"/>
</dbReference>
<dbReference type="PROSITE" id="PS51257">
    <property type="entry name" value="PROKAR_LIPOPROTEIN"/>
    <property type="match status" value="1"/>
</dbReference>
<evidence type="ECO:0000313" key="3">
    <source>
        <dbReference type="EMBL" id="QRH01060.1"/>
    </source>
</evidence>
<keyword evidence="1" id="KW-0732">Signal</keyword>
<evidence type="ECO:0000256" key="1">
    <source>
        <dbReference type="SAM" id="SignalP"/>
    </source>
</evidence>
<accession>A0ABX7G166</accession>
<dbReference type="RefSeq" id="WP_203324755.1">
    <property type="nucleotide sequence ID" value="NZ_CP069213.1"/>
</dbReference>
<dbReference type="EMBL" id="CP069213">
    <property type="protein sequence ID" value="QRH01060.1"/>
    <property type="molecule type" value="Genomic_DNA"/>
</dbReference>
<feature type="chain" id="PRO_5047073816" evidence="1">
    <location>
        <begin position="20"/>
        <end position="175"/>
    </location>
</feature>
<dbReference type="InterPro" id="IPR025411">
    <property type="entry name" value="DUF4136"/>
</dbReference>